<dbReference type="GO" id="GO:0070008">
    <property type="term" value="F:serine-type exopeptidase activity"/>
    <property type="evidence" value="ECO:0007669"/>
    <property type="project" value="InterPro"/>
</dbReference>
<dbReference type="InterPro" id="IPR029058">
    <property type="entry name" value="AB_hydrolase_fold"/>
</dbReference>
<evidence type="ECO:0000256" key="1">
    <source>
        <dbReference type="ARBA" id="ARBA00011079"/>
    </source>
</evidence>
<evidence type="ECO:0000256" key="3">
    <source>
        <dbReference type="ARBA" id="ARBA00022729"/>
    </source>
</evidence>
<evidence type="ECO:0000256" key="5">
    <source>
        <dbReference type="ARBA" id="ARBA00023180"/>
    </source>
</evidence>
<organism evidence="6">
    <name type="scientific">Minutocellus polymorphus</name>
    <dbReference type="NCBI Taxonomy" id="265543"/>
    <lineage>
        <taxon>Eukaryota</taxon>
        <taxon>Sar</taxon>
        <taxon>Stramenopiles</taxon>
        <taxon>Ochrophyta</taxon>
        <taxon>Bacillariophyta</taxon>
        <taxon>Mediophyceae</taxon>
        <taxon>Cymatosirophycidae</taxon>
        <taxon>Cymatosirales</taxon>
        <taxon>Cymatosiraceae</taxon>
        <taxon>Minutocellus</taxon>
    </lineage>
</organism>
<sequence>MDWLRSHCAARFGVEPRPFEYSKKWRFDNLANSTNATRILFTNGLNDGWSVGGIKEALSDSILALNLKTGAHHSDLSHVGPSKYDTKEVKVAFKKISKILGGWIEEVRSESKEKRHASLPKSLRLGSHKVETFS</sequence>
<proteinExistence type="inferred from homology"/>
<dbReference type="GO" id="GO:0008239">
    <property type="term" value="F:dipeptidyl-peptidase activity"/>
    <property type="evidence" value="ECO:0007669"/>
    <property type="project" value="TreeGrafter"/>
</dbReference>
<keyword evidence="5" id="KW-0325">Glycoprotein</keyword>
<accession>A0A7S0AIW7</accession>
<evidence type="ECO:0000256" key="2">
    <source>
        <dbReference type="ARBA" id="ARBA00022670"/>
    </source>
</evidence>
<keyword evidence="4" id="KW-0378">Hydrolase</keyword>
<evidence type="ECO:0000256" key="4">
    <source>
        <dbReference type="ARBA" id="ARBA00022801"/>
    </source>
</evidence>
<dbReference type="AlphaFoldDB" id="A0A7S0AIW7"/>
<dbReference type="PANTHER" id="PTHR11010:SF38">
    <property type="entry name" value="LYSOSOMAL PRO-X CARBOXYPEPTIDASE"/>
    <property type="match status" value="1"/>
</dbReference>
<dbReference type="InterPro" id="IPR008758">
    <property type="entry name" value="Peptidase_S28"/>
</dbReference>
<name>A0A7S0AIW7_9STRA</name>
<dbReference type="Pfam" id="PF05577">
    <property type="entry name" value="Peptidase_S28"/>
    <property type="match status" value="1"/>
</dbReference>
<comment type="similarity">
    <text evidence="1">Belongs to the peptidase S28 family.</text>
</comment>
<protein>
    <submittedName>
        <fullName evidence="6">Uncharacterized protein</fullName>
    </submittedName>
</protein>
<dbReference type="GO" id="GO:0006508">
    <property type="term" value="P:proteolysis"/>
    <property type="evidence" value="ECO:0007669"/>
    <property type="project" value="UniProtKB-KW"/>
</dbReference>
<keyword evidence="2" id="KW-0645">Protease</keyword>
<evidence type="ECO:0000313" key="6">
    <source>
        <dbReference type="EMBL" id="CAD8365330.1"/>
    </source>
</evidence>
<dbReference type="Gene3D" id="3.40.50.1820">
    <property type="entry name" value="alpha/beta hydrolase"/>
    <property type="match status" value="1"/>
</dbReference>
<dbReference type="EMBL" id="HBEJ01005773">
    <property type="protein sequence ID" value="CAD8365330.1"/>
    <property type="molecule type" value="Transcribed_RNA"/>
</dbReference>
<dbReference type="PANTHER" id="PTHR11010">
    <property type="entry name" value="PROTEASE S28 PRO-X CARBOXYPEPTIDASE-RELATED"/>
    <property type="match status" value="1"/>
</dbReference>
<reference evidence="6" key="1">
    <citation type="submission" date="2021-01" db="EMBL/GenBank/DDBJ databases">
        <authorList>
            <person name="Corre E."/>
            <person name="Pelletier E."/>
            <person name="Niang G."/>
            <person name="Scheremetjew M."/>
            <person name="Finn R."/>
            <person name="Kale V."/>
            <person name="Holt S."/>
            <person name="Cochrane G."/>
            <person name="Meng A."/>
            <person name="Brown T."/>
            <person name="Cohen L."/>
        </authorList>
    </citation>
    <scope>NUCLEOTIDE SEQUENCE</scope>
    <source>
        <strain evidence="6">CCMP3303</strain>
    </source>
</reference>
<keyword evidence="3" id="KW-0732">Signal</keyword>
<gene>
    <name evidence="6" type="ORF">MPOL1434_LOCUS3378</name>
</gene>